<accession>A0A0F3KXK7</accession>
<evidence type="ECO:0008006" key="5">
    <source>
        <dbReference type="Google" id="ProtNLM"/>
    </source>
</evidence>
<proteinExistence type="predicted"/>
<gene>
    <name evidence="3" type="ORF">VI08_06610</name>
</gene>
<evidence type="ECO:0000313" key="3">
    <source>
        <dbReference type="EMBL" id="KJV35677.1"/>
    </source>
</evidence>
<keyword evidence="1" id="KW-0175">Coiled coil</keyword>
<feature type="coiled-coil region" evidence="1">
    <location>
        <begin position="113"/>
        <end position="147"/>
    </location>
</feature>
<comment type="caution">
    <text evidence="3">The sequence shown here is derived from an EMBL/GenBank/DDBJ whole genome shotgun (WGS) entry which is preliminary data.</text>
</comment>
<keyword evidence="2" id="KW-0812">Transmembrane</keyword>
<dbReference type="InterPro" id="IPR027417">
    <property type="entry name" value="P-loop_NTPase"/>
</dbReference>
<keyword evidence="4" id="KW-1185">Reference proteome</keyword>
<organism evidence="3 4">
    <name type="scientific">Luteibacter yeojuensis</name>
    <dbReference type="NCBI Taxonomy" id="345309"/>
    <lineage>
        <taxon>Bacteria</taxon>
        <taxon>Pseudomonadati</taxon>
        <taxon>Pseudomonadota</taxon>
        <taxon>Gammaproteobacteria</taxon>
        <taxon>Lysobacterales</taxon>
        <taxon>Rhodanobacteraceae</taxon>
        <taxon>Luteibacter</taxon>
    </lineage>
</organism>
<evidence type="ECO:0000256" key="1">
    <source>
        <dbReference type="SAM" id="Coils"/>
    </source>
</evidence>
<keyword evidence="2" id="KW-0472">Membrane</keyword>
<dbReference type="AlphaFoldDB" id="A0A0F3KXK7"/>
<reference evidence="3 4" key="1">
    <citation type="submission" date="2015-03" db="EMBL/GenBank/DDBJ databases">
        <title>Draft genome sequence of Luteibacter yeojuensis strain SU11.</title>
        <authorList>
            <person name="Sulaiman J."/>
            <person name="Priya K."/>
            <person name="Chan K.-G."/>
        </authorList>
    </citation>
    <scope>NUCLEOTIDE SEQUENCE [LARGE SCALE GENOMIC DNA]</scope>
    <source>
        <strain evidence="3 4">SU11</strain>
    </source>
</reference>
<keyword evidence="2" id="KW-1133">Transmembrane helix</keyword>
<dbReference type="Gene3D" id="3.40.50.300">
    <property type="entry name" value="P-loop containing nucleotide triphosphate hydrolases"/>
    <property type="match status" value="1"/>
</dbReference>
<dbReference type="RefSeq" id="WP_045828773.1">
    <property type="nucleotide sequence ID" value="NZ_JZRB01000014.1"/>
</dbReference>
<dbReference type="EMBL" id="JZRB01000014">
    <property type="protein sequence ID" value="KJV35677.1"/>
    <property type="molecule type" value="Genomic_DNA"/>
</dbReference>
<dbReference type="PATRIC" id="fig|345309.4.peg.523"/>
<dbReference type="Proteomes" id="UP000033651">
    <property type="component" value="Unassembled WGS sequence"/>
</dbReference>
<protein>
    <recommendedName>
        <fullName evidence="5">G domain-containing protein</fullName>
    </recommendedName>
</protein>
<dbReference type="SUPFAM" id="SSF52540">
    <property type="entry name" value="P-loop containing nucleoside triphosphate hydrolases"/>
    <property type="match status" value="2"/>
</dbReference>
<feature type="transmembrane region" description="Helical" evidence="2">
    <location>
        <begin position="637"/>
        <end position="658"/>
    </location>
</feature>
<evidence type="ECO:0000313" key="4">
    <source>
        <dbReference type="Proteomes" id="UP000033651"/>
    </source>
</evidence>
<dbReference type="OrthoDB" id="7375852at2"/>
<sequence>MGQMTTDALNDGTVDLADTIYPAILAQIHGLVDTVSQETTDGALGKKQEAAKAMLESIAGKLTDDVEWLRKHSRTKDFTLAFYGETNAGKSTLIECLRILLGERTKKEQRAAFMKLQQQLGLSESDLQEAEARVEAARLQLDEVAAEALAQTVIHAEQVAAIDEHIATAQSAIDARAKAVSWFGRIMHLFREWPEERELRELKARHTELPSRHNGVMQRLRDHEAEAQLARESASKYRDAALGNLAELAAFEDGQIIGDGRSDFTRKTGEYTFTAGDQTFIMLDVPGIEGDEARVGDEINEAMASAHAVFYVTAKAAPPQTGETGRPGTLEKIKAHLGYQTEVWTIFNKRVTNPMALKKTGLLTADDEGGLADLNARMVEQLGRNYQGEITLSALPAYLAVADCIVPRSTNASIRDKFLGAFSALELLEKSGIDSFRRRVTGEMIAGQEEKIRLANIHKVASTLRDVGTEIEQMNKAEFTPLADELAAKARNSGRQLDIAVTGLKSRLENRGEQAVHEFENEVRRKIYKVIDRNVSNDAFEECLREILAAEQGALQERLPVKLDEEVVLFQEHVKTVVERFAEHVGALLASYEHLRRVRTESTFSLNVNIDNGINYYGILGSLVSGGLLIWNPAGWIIMSISIASLVASLIKSVWSFFNDDYKKGQQRKAADENLASICAEIRTSLRASLKEAMPGLEENARMIHDLLQAPVRQARQVASALDSARLYLKRLSTTLETQDAI</sequence>
<evidence type="ECO:0000256" key="2">
    <source>
        <dbReference type="SAM" id="Phobius"/>
    </source>
</evidence>
<name>A0A0F3KXK7_9GAMM</name>